<sequence length="367" mass="42031">MYQGSNPSNNKLGLLPAPTFGGSSKKRVRESMFPLNTPTYDIIPPSGMLPNNFPPPPSVPQPPSVRLGFNSYEQQQKRVRFNNDLNSPAIPQGYSYGNLLRNPDPFPQDYYQHNNYILQEPMNQMPQPNYYNTNQPNMQYPVTSLYNQAQQYSIMPQSSNTCSSYMLNTSHPYAYDAQLKENADPNIPKIPIIPQPLPHSSRVTPPKSNDTAPYSETRENRSHQLSRGLQLITVNPEAISRWLQLLESFNILFEIFANCIQEPVPFSLTGKVTEQPPAKLFYLKNPHSKEASNYTQLKCIYWEIENPLLPIQLDKVYRIIGSFDVKNSYLKVFDIRAAKIDEIAHWPVLVARSNRLIRKMPISQNEI</sequence>
<feature type="region of interest" description="Disordered" evidence="1">
    <location>
        <begin position="194"/>
        <end position="222"/>
    </location>
</feature>
<gene>
    <name evidence="2" type="ORF">LOD99_5001</name>
</gene>
<dbReference type="Proteomes" id="UP001165289">
    <property type="component" value="Unassembled WGS sequence"/>
</dbReference>
<evidence type="ECO:0000313" key="3">
    <source>
        <dbReference type="Proteomes" id="UP001165289"/>
    </source>
</evidence>
<feature type="compositionally biased region" description="Polar residues" evidence="1">
    <location>
        <begin position="201"/>
        <end position="214"/>
    </location>
</feature>
<organism evidence="2 3">
    <name type="scientific">Oopsacas minuta</name>
    <dbReference type="NCBI Taxonomy" id="111878"/>
    <lineage>
        <taxon>Eukaryota</taxon>
        <taxon>Metazoa</taxon>
        <taxon>Porifera</taxon>
        <taxon>Hexactinellida</taxon>
        <taxon>Hexasterophora</taxon>
        <taxon>Lyssacinosida</taxon>
        <taxon>Leucopsacidae</taxon>
        <taxon>Oopsacas</taxon>
    </lineage>
</organism>
<comment type="caution">
    <text evidence="2">The sequence shown here is derived from an EMBL/GenBank/DDBJ whole genome shotgun (WGS) entry which is preliminary data.</text>
</comment>
<accession>A0AAV7JS98</accession>
<reference evidence="2 3" key="1">
    <citation type="journal article" date="2023" name="BMC Biol.">
        <title>The compact genome of the sponge Oopsacas minuta (Hexactinellida) is lacking key metazoan core genes.</title>
        <authorList>
            <person name="Santini S."/>
            <person name="Schenkelaars Q."/>
            <person name="Jourda C."/>
            <person name="Duchesne M."/>
            <person name="Belahbib H."/>
            <person name="Rocher C."/>
            <person name="Selva M."/>
            <person name="Riesgo A."/>
            <person name="Vervoort M."/>
            <person name="Leys S.P."/>
            <person name="Kodjabachian L."/>
            <person name="Le Bivic A."/>
            <person name="Borchiellini C."/>
            <person name="Claverie J.M."/>
            <person name="Renard E."/>
        </authorList>
    </citation>
    <scope>NUCLEOTIDE SEQUENCE [LARGE SCALE GENOMIC DNA]</scope>
    <source>
        <strain evidence="2">SPO-2</strain>
    </source>
</reference>
<dbReference type="AlphaFoldDB" id="A0AAV7JS98"/>
<feature type="region of interest" description="Disordered" evidence="1">
    <location>
        <begin position="1"/>
        <end position="25"/>
    </location>
</feature>
<keyword evidence="3" id="KW-1185">Reference proteome</keyword>
<name>A0AAV7JS98_9METZ</name>
<proteinExistence type="predicted"/>
<protein>
    <submittedName>
        <fullName evidence="2">Uncharacterized protein</fullName>
    </submittedName>
</protein>
<dbReference type="EMBL" id="JAKMXF010000302">
    <property type="protein sequence ID" value="KAI6651753.1"/>
    <property type="molecule type" value="Genomic_DNA"/>
</dbReference>
<feature type="compositionally biased region" description="Polar residues" evidence="1">
    <location>
        <begin position="1"/>
        <end position="11"/>
    </location>
</feature>
<evidence type="ECO:0000313" key="2">
    <source>
        <dbReference type="EMBL" id="KAI6651753.1"/>
    </source>
</evidence>
<evidence type="ECO:0000256" key="1">
    <source>
        <dbReference type="SAM" id="MobiDB-lite"/>
    </source>
</evidence>